<dbReference type="CDD" id="cd02908">
    <property type="entry name" value="Macro_OAADPr_deacetylase"/>
    <property type="match status" value="1"/>
</dbReference>
<dbReference type="EMBL" id="CP000821">
    <property type="protein sequence ID" value="ABV35925.1"/>
    <property type="molecule type" value="Genomic_DNA"/>
</dbReference>
<accession>A8FSV2</accession>
<dbReference type="KEGG" id="sse:Ssed_1314"/>
<evidence type="ECO:0000259" key="1">
    <source>
        <dbReference type="PROSITE" id="PS51154"/>
    </source>
</evidence>
<dbReference type="PANTHER" id="PTHR11106:SF27">
    <property type="entry name" value="MACRO DOMAIN-CONTAINING PROTEIN"/>
    <property type="match status" value="1"/>
</dbReference>
<proteinExistence type="predicted"/>
<dbReference type="HOGENOM" id="CLU_046550_2_1_6"/>
<gene>
    <name evidence="2" type="ordered locus">Ssed_1314</name>
</gene>
<name>A8FSV2_SHESH</name>
<dbReference type="STRING" id="425104.Ssed_1314"/>
<dbReference type="AlphaFoldDB" id="A8FSV2"/>
<feature type="domain" description="Macro" evidence="1">
    <location>
        <begin position="99"/>
        <end position="293"/>
    </location>
</feature>
<dbReference type="PANTHER" id="PTHR11106">
    <property type="entry name" value="GANGLIOSIDE INDUCED DIFFERENTIATION ASSOCIATED PROTEIN 2-RELATED"/>
    <property type="match status" value="1"/>
</dbReference>
<dbReference type="PROSITE" id="PS51154">
    <property type="entry name" value="MACRO"/>
    <property type="match status" value="1"/>
</dbReference>
<protein>
    <recommendedName>
        <fullName evidence="1">Macro domain-containing protein</fullName>
    </recommendedName>
</protein>
<dbReference type="RefSeq" id="WP_012141661.1">
    <property type="nucleotide sequence ID" value="NC_009831.1"/>
</dbReference>
<evidence type="ECO:0000313" key="3">
    <source>
        <dbReference type="Proteomes" id="UP000002015"/>
    </source>
</evidence>
<dbReference type="Gene3D" id="3.40.220.10">
    <property type="entry name" value="Leucine Aminopeptidase, subunit E, domain 1"/>
    <property type="match status" value="1"/>
</dbReference>
<reference evidence="2 3" key="1">
    <citation type="submission" date="2007-08" db="EMBL/GenBank/DDBJ databases">
        <title>Complete sequence of Shewanella sediminis HAW-EB3.</title>
        <authorList>
            <consortium name="US DOE Joint Genome Institute"/>
            <person name="Copeland A."/>
            <person name="Lucas S."/>
            <person name="Lapidus A."/>
            <person name="Barry K."/>
            <person name="Glavina del Rio T."/>
            <person name="Dalin E."/>
            <person name="Tice H."/>
            <person name="Pitluck S."/>
            <person name="Chertkov O."/>
            <person name="Brettin T."/>
            <person name="Bruce D."/>
            <person name="Detter J.C."/>
            <person name="Han C."/>
            <person name="Schmutz J."/>
            <person name="Larimer F."/>
            <person name="Land M."/>
            <person name="Hauser L."/>
            <person name="Kyrpides N."/>
            <person name="Kim E."/>
            <person name="Zhao J.-S."/>
            <person name="Richardson P."/>
        </authorList>
    </citation>
    <scope>NUCLEOTIDE SEQUENCE [LARGE SCALE GENOMIC DNA]</scope>
    <source>
        <strain evidence="2 3">HAW-EB3</strain>
    </source>
</reference>
<organism evidence="2 3">
    <name type="scientific">Shewanella sediminis (strain HAW-EB3)</name>
    <dbReference type="NCBI Taxonomy" id="425104"/>
    <lineage>
        <taxon>Bacteria</taxon>
        <taxon>Pseudomonadati</taxon>
        <taxon>Pseudomonadota</taxon>
        <taxon>Gammaproteobacteria</taxon>
        <taxon>Alteromonadales</taxon>
        <taxon>Shewanellaceae</taxon>
        <taxon>Shewanella</taxon>
    </lineage>
</organism>
<dbReference type="Pfam" id="PF01661">
    <property type="entry name" value="Macro"/>
    <property type="match status" value="1"/>
</dbReference>
<dbReference type="OrthoDB" id="6194521at2"/>
<dbReference type="eggNOG" id="COG2110">
    <property type="taxonomic scope" value="Bacteria"/>
</dbReference>
<dbReference type="Proteomes" id="UP000002015">
    <property type="component" value="Chromosome"/>
</dbReference>
<dbReference type="InterPro" id="IPR002589">
    <property type="entry name" value="Macro_dom"/>
</dbReference>
<keyword evidence="3" id="KW-1185">Reference proteome</keyword>
<evidence type="ECO:0000313" key="2">
    <source>
        <dbReference type="EMBL" id="ABV35925.1"/>
    </source>
</evidence>
<dbReference type="InterPro" id="IPR043472">
    <property type="entry name" value="Macro_dom-like"/>
</dbReference>
<sequence length="293" mass="32157">MIPYLPINKYRQAIKLDQATNIKPTAFLHPAIISVLEQLNVSFSPSISQQKALEKLHGALALVEPYRLPTDLMNEIDSIAACVNAQQPLTDTASLPSIDSTYTTSYPAAGNTSIWVGDITQLKVDAIINAANVYLLGCRQPNHRCIDNVIHSAAGSRLRDDCATIIEQQGGLEPTGSAKITRGYALPAKYVIHTVGPCLHSGYLPDEEDEKQLKSAYQSCLTLASEINDLKTLAFCAISTGVFSYPKIDAASVALETVSDWLSEHPQHFEKVVFNLYTQADAAIYERLIYEWT</sequence>
<dbReference type="SUPFAM" id="SSF52949">
    <property type="entry name" value="Macro domain-like"/>
    <property type="match status" value="1"/>
</dbReference>
<dbReference type="SMART" id="SM00506">
    <property type="entry name" value="A1pp"/>
    <property type="match status" value="1"/>
</dbReference>